<proteinExistence type="predicted"/>
<reference evidence="1 2" key="1">
    <citation type="submission" date="2021-06" db="EMBL/GenBank/DDBJ databases">
        <title>Caerostris extrusa draft genome.</title>
        <authorList>
            <person name="Kono N."/>
            <person name="Arakawa K."/>
        </authorList>
    </citation>
    <scope>NUCLEOTIDE SEQUENCE [LARGE SCALE GENOMIC DNA]</scope>
</reference>
<sequence length="119" mass="13232">MSSFPCSPNAVVGVNKSCLASHYEKPHNVHPKNIVHTTPCGELNKRIQSQSPFYVLFNFKKIKRKRNPSFGSLPVSFVSALHENSPAFSECGRTGIYRIRVCGGTGMQISHAKRRLGFL</sequence>
<dbReference type="EMBL" id="BPLR01002311">
    <property type="protein sequence ID" value="GIX72418.1"/>
    <property type="molecule type" value="Genomic_DNA"/>
</dbReference>
<name>A0AAV4MJ64_CAEEX</name>
<comment type="caution">
    <text evidence="1">The sequence shown here is derived from an EMBL/GenBank/DDBJ whole genome shotgun (WGS) entry which is preliminary data.</text>
</comment>
<keyword evidence="2" id="KW-1185">Reference proteome</keyword>
<dbReference type="AlphaFoldDB" id="A0AAV4MJ64"/>
<evidence type="ECO:0000313" key="2">
    <source>
        <dbReference type="Proteomes" id="UP001054945"/>
    </source>
</evidence>
<gene>
    <name evidence="1" type="ORF">CEXT_479581</name>
</gene>
<protein>
    <submittedName>
        <fullName evidence="1">Uncharacterized protein</fullName>
    </submittedName>
</protein>
<evidence type="ECO:0000313" key="1">
    <source>
        <dbReference type="EMBL" id="GIX72418.1"/>
    </source>
</evidence>
<dbReference type="Proteomes" id="UP001054945">
    <property type="component" value="Unassembled WGS sequence"/>
</dbReference>
<accession>A0AAV4MJ64</accession>
<organism evidence="1 2">
    <name type="scientific">Caerostris extrusa</name>
    <name type="common">Bark spider</name>
    <name type="synonym">Caerostris bankana</name>
    <dbReference type="NCBI Taxonomy" id="172846"/>
    <lineage>
        <taxon>Eukaryota</taxon>
        <taxon>Metazoa</taxon>
        <taxon>Ecdysozoa</taxon>
        <taxon>Arthropoda</taxon>
        <taxon>Chelicerata</taxon>
        <taxon>Arachnida</taxon>
        <taxon>Araneae</taxon>
        <taxon>Araneomorphae</taxon>
        <taxon>Entelegynae</taxon>
        <taxon>Araneoidea</taxon>
        <taxon>Araneidae</taxon>
        <taxon>Caerostris</taxon>
    </lineage>
</organism>